<proteinExistence type="predicted"/>
<protein>
    <submittedName>
        <fullName evidence="1">Uncharacterized protein</fullName>
    </submittedName>
</protein>
<organism evidence="1 2">
    <name type="scientific">Citrullus colocynthis</name>
    <name type="common">colocynth</name>
    <dbReference type="NCBI Taxonomy" id="252529"/>
    <lineage>
        <taxon>Eukaryota</taxon>
        <taxon>Viridiplantae</taxon>
        <taxon>Streptophyta</taxon>
        <taxon>Embryophyta</taxon>
        <taxon>Tracheophyta</taxon>
        <taxon>Spermatophyta</taxon>
        <taxon>Magnoliopsida</taxon>
        <taxon>eudicotyledons</taxon>
        <taxon>Gunneridae</taxon>
        <taxon>Pentapetalae</taxon>
        <taxon>rosids</taxon>
        <taxon>fabids</taxon>
        <taxon>Cucurbitales</taxon>
        <taxon>Cucurbitaceae</taxon>
        <taxon>Benincaseae</taxon>
        <taxon>Citrullus</taxon>
    </lineage>
</organism>
<keyword evidence="2" id="KW-1185">Reference proteome</keyword>
<dbReference type="Proteomes" id="UP001642487">
    <property type="component" value="Chromosome 9"/>
</dbReference>
<evidence type="ECO:0000313" key="2">
    <source>
        <dbReference type="Proteomes" id="UP001642487"/>
    </source>
</evidence>
<gene>
    <name evidence="1" type="ORF">CITCOLO1_LOCUS21630</name>
</gene>
<name>A0ABP0Z8S4_9ROSI</name>
<evidence type="ECO:0000313" key="1">
    <source>
        <dbReference type="EMBL" id="CAK9329190.1"/>
    </source>
</evidence>
<sequence length="90" mass="10613">MRTLKFQPLFCFLVGRAKWVSHILLKKLIILLEPSIEFSFCIHLLFIFSGFDEWYSFLTVVVKTHKFVSDLLNWGRDHGIIVVPHIDFGF</sequence>
<reference evidence="1 2" key="1">
    <citation type="submission" date="2024-03" db="EMBL/GenBank/DDBJ databases">
        <authorList>
            <person name="Gkanogiannis A."/>
            <person name="Becerra Lopez-Lavalle L."/>
        </authorList>
    </citation>
    <scope>NUCLEOTIDE SEQUENCE [LARGE SCALE GENOMIC DNA]</scope>
</reference>
<dbReference type="EMBL" id="OZ021743">
    <property type="protein sequence ID" value="CAK9329190.1"/>
    <property type="molecule type" value="Genomic_DNA"/>
</dbReference>
<accession>A0ABP0Z8S4</accession>